<dbReference type="eggNOG" id="ENOG502SI1U">
    <property type="taxonomic scope" value="Eukaryota"/>
</dbReference>
<organism evidence="6">
    <name type="scientific">Metarhizium acridum (strain CQMa 102)</name>
    <dbReference type="NCBI Taxonomy" id="655827"/>
    <lineage>
        <taxon>Eukaryota</taxon>
        <taxon>Fungi</taxon>
        <taxon>Dikarya</taxon>
        <taxon>Ascomycota</taxon>
        <taxon>Pezizomycotina</taxon>
        <taxon>Sordariomycetes</taxon>
        <taxon>Hypocreomycetidae</taxon>
        <taxon>Hypocreales</taxon>
        <taxon>Clavicipitaceae</taxon>
        <taxon>Metarhizium</taxon>
    </lineage>
</organism>
<feature type="domain" description="Xylanolytic transcriptional activator regulatory" evidence="4">
    <location>
        <begin position="105"/>
        <end position="178"/>
    </location>
</feature>
<name>E9EH11_METAQ</name>
<dbReference type="InParanoid" id="E9EH11"/>
<dbReference type="SMART" id="SM00906">
    <property type="entry name" value="Fungal_trans"/>
    <property type="match status" value="1"/>
</dbReference>
<dbReference type="HOGENOM" id="CLU_013296_3_0_1"/>
<evidence type="ECO:0000256" key="3">
    <source>
        <dbReference type="SAM" id="MobiDB-lite"/>
    </source>
</evidence>
<sequence length="450" mass="50050">MNARTTIGLMRSNECPREASSKPTPSSATPMNKTSSSFDFHAAPSLTVADDTQATGATEPSSPSARRSTHIHNACPSRDMSSGSGSGFLGAPHRLPARGDCHAAQQQHVAALLRQCQRPGRAESPSPTYEPCLSSETRRRVAAHVFIMDKVVVLFTGRPPQISRRHVSTPLPLDLDDQELFGSEAAIAESVRSLDENGWNSKDGLYAATCLRCRLLIALLRDELIEIAVGNWKEASTEALLQLKHRETEMVASFPDSVVYRDGEFDDPLADMELLYARLLIKLEHLQNLFVVERLLSRRGHRDRGELLTTSFELVSRTLLFWTNKDRFSMVRAGFAWLVMAYATPSGGILCMQLLKPSFSGRHARNPKITRSSIIQQLSLLIGFLDWIGPNGPNGELCANCSSVIQLVLDHTLNAPEDERWPPVRLDTTQLDFNFELFDTFDWLRPDTPL</sequence>
<feature type="compositionally biased region" description="Polar residues" evidence="3">
    <location>
        <begin position="50"/>
        <end position="66"/>
    </location>
</feature>
<dbReference type="AlphaFoldDB" id="E9EH11"/>
<keyword evidence="2" id="KW-0539">Nucleus</keyword>
<evidence type="ECO:0000256" key="1">
    <source>
        <dbReference type="ARBA" id="ARBA00004123"/>
    </source>
</evidence>
<dbReference type="GO" id="GO:0003677">
    <property type="term" value="F:DNA binding"/>
    <property type="evidence" value="ECO:0007669"/>
    <property type="project" value="InterPro"/>
</dbReference>
<dbReference type="Pfam" id="PF04082">
    <property type="entry name" value="Fungal_trans"/>
    <property type="match status" value="1"/>
</dbReference>
<accession>E9EH11</accession>
<dbReference type="OMA" id="SMRYQMA"/>
<evidence type="ECO:0000313" key="6">
    <source>
        <dbReference type="Proteomes" id="UP000002499"/>
    </source>
</evidence>
<dbReference type="GO" id="GO:0008270">
    <property type="term" value="F:zinc ion binding"/>
    <property type="evidence" value="ECO:0007669"/>
    <property type="project" value="InterPro"/>
</dbReference>
<dbReference type="STRING" id="655827.E9EH11"/>
<feature type="compositionally biased region" description="Low complexity" evidence="3">
    <location>
        <begin position="21"/>
        <end position="30"/>
    </location>
</feature>
<dbReference type="CDD" id="cd12148">
    <property type="entry name" value="fungal_TF_MHR"/>
    <property type="match status" value="1"/>
</dbReference>
<gene>
    <name evidence="5" type="ORF">MAC_09159</name>
</gene>
<reference evidence="5 6" key="1">
    <citation type="journal article" date="2011" name="PLoS Genet.">
        <title>Genome sequencing and comparative transcriptomics of the model entomopathogenic fungi Metarhizium anisopliae and M. acridum.</title>
        <authorList>
            <person name="Gao Q."/>
            <person name="Jin K."/>
            <person name="Ying S.H."/>
            <person name="Zhang Y."/>
            <person name="Xiao G."/>
            <person name="Shang Y."/>
            <person name="Duan Z."/>
            <person name="Hu X."/>
            <person name="Xie X.Q."/>
            <person name="Zhou G."/>
            <person name="Peng G."/>
            <person name="Luo Z."/>
            <person name="Huang W."/>
            <person name="Wang B."/>
            <person name="Fang W."/>
            <person name="Wang S."/>
            <person name="Zhong Y."/>
            <person name="Ma L.J."/>
            <person name="St Leger R.J."/>
            <person name="Zhao G.P."/>
            <person name="Pei Y."/>
            <person name="Feng M.G."/>
            <person name="Xia Y."/>
            <person name="Wang C."/>
        </authorList>
    </citation>
    <scope>NUCLEOTIDE SEQUENCE [LARGE SCALE GENOMIC DNA]</scope>
    <source>
        <strain evidence="5 6">CQMa 102</strain>
    </source>
</reference>
<dbReference type="GO" id="GO:0006351">
    <property type="term" value="P:DNA-templated transcription"/>
    <property type="evidence" value="ECO:0007669"/>
    <property type="project" value="InterPro"/>
</dbReference>
<keyword evidence="6" id="KW-1185">Reference proteome</keyword>
<dbReference type="PANTHER" id="PTHR31001:SF40">
    <property type="entry name" value="ZN(II)2CYS6 TRANSCRIPTION FACTOR (EUROFUNG)"/>
    <property type="match status" value="1"/>
</dbReference>
<protein>
    <submittedName>
        <fullName evidence="5">FAD dependent oxidoreductase superfamily</fullName>
    </submittedName>
</protein>
<proteinExistence type="predicted"/>
<evidence type="ECO:0000313" key="5">
    <source>
        <dbReference type="EMBL" id="EFY84796.1"/>
    </source>
</evidence>
<evidence type="ECO:0000259" key="4">
    <source>
        <dbReference type="SMART" id="SM00906"/>
    </source>
</evidence>
<dbReference type="Proteomes" id="UP000002499">
    <property type="component" value="Unassembled WGS sequence"/>
</dbReference>
<dbReference type="EMBL" id="GL698605">
    <property type="protein sequence ID" value="EFY84796.1"/>
    <property type="molecule type" value="Genomic_DNA"/>
</dbReference>
<evidence type="ECO:0000256" key="2">
    <source>
        <dbReference type="ARBA" id="ARBA00023242"/>
    </source>
</evidence>
<dbReference type="OrthoDB" id="4898680at2759"/>
<dbReference type="PANTHER" id="PTHR31001">
    <property type="entry name" value="UNCHARACTERIZED TRANSCRIPTIONAL REGULATORY PROTEIN"/>
    <property type="match status" value="1"/>
</dbReference>
<feature type="region of interest" description="Disordered" evidence="3">
    <location>
        <begin position="1"/>
        <end position="91"/>
    </location>
</feature>
<dbReference type="InterPro" id="IPR050613">
    <property type="entry name" value="Sec_Metabolite_Reg"/>
</dbReference>
<dbReference type="InterPro" id="IPR007219">
    <property type="entry name" value="XnlR_reg_dom"/>
</dbReference>
<dbReference type="GO" id="GO:0005634">
    <property type="term" value="C:nucleus"/>
    <property type="evidence" value="ECO:0007669"/>
    <property type="project" value="UniProtKB-SubCell"/>
</dbReference>
<comment type="subcellular location">
    <subcellularLocation>
        <location evidence="1">Nucleus</location>
    </subcellularLocation>
</comment>